<evidence type="ECO:0000256" key="10">
    <source>
        <dbReference type="ARBA" id="ARBA00023242"/>
    </source>
</evidence>
<dbReference type="Gene3D" id="3.40.630.30">
    <property type="match status" value="1"/>
</dbReference>
<comment type="caution">
    <text evidence="18">The sequence shown here is derived from an EMBL/GenBank/DDBJ whole genome shotgun (WGS) entry which is preliminary data.</text>
</comment>
<evidence type="ECO:0000256" key="9">
    <source>
        <dbReference type="ARBA" id="ARBA00022990"/>
    </source>
</evidence>
<evidence type="ECO:0000256" key="11">
    <source>
        <dbReference type="ARBA" id="ARBA00045805"/>
    </source>
</evidence>
<dbReference type="InterPro" id="IPR050603">
    <property type="entry name" value="MYST_HAT"/>
</dbReference>
<dbReference type="OrthoDB" id="787137at2759"/>
<feature type="region of interest" description="Disordered" evidence="15">
    <location>
        <begin position="39"/>
        <end position="156"/>
    </location>
</feature>
<evidence type="ECO:0000259" key="16">
    <source>
        <dbReference type="PROSITE" id="PS50016"/>
    </source>
</evidence>
<dbReference type="InterPro" id="IPR002717">
    <property type="entry name" value="HAT_MYST-type"/>
</dbReference>
<sequence length="1105" mass="122638">SGHTRVKLATIILNRVAPPTPRGLRGRGVHYRVNSREMAVIDEDQDAEVAEELEEEMETEEPERNAHADEDEGSDADAEVADEDDEDDEDDGEVVGAVKTRAARSRSRKAQETDSEADAEAEDDGSGDDTSESGDEAENWEADDDAGDELEVGQSGGSRCVFCGQDEEHDPSEEYEEYLACSVCGDNAHRQCAREAGATISPEEDGRTWRCKDCVANGLEADFKNVPEMLSSSRRRSSAPKMARDLLPAARGGIKPDSHSIFNTLVLPDDALDGSRSLRKRKTPSGDDEEMPRPAVNRKRQRTSPREDEDEPDELANGGEPLFGGNDGATDADSPKSRTGRPLRHLKPKLKGARIIARTDEPRSIILSIPVTAAQFDHIDKEVQKKQRRRERDRARRIRNSRRTVTVEPEEPSHFPAVQTTMYSNPFYAFPDRETDELKGKPYGGILTDAEADTARTYPNDADRKAFQDAREKAEIQWKEKLAQLETAAPTPARSKSTSGPASKIKCINFGQYEIDTWHAAPYPEEYSRNKHLYICEFCLKYMSSDYVAWRHKLKCQAKHPPGDEIYRDRVLNPETGQETVISFFEVDGRKNPLYCQNLCLLAKLFLGSKTLYYDVEPFLFYIMTENDEFGCHFVGYFSKEKRGLGPPPTKNSINPFDESQSTQQANGGAVQPANNADQHFDAALSNPGNNVSCILVLPVHMRRGFGRVLIEFSYLLTKVEGRTGSPEKPLSDMGLVSYRSYWRNVLCSLLLRYQGKESSPEDEGQLSIVQIARETGMTPDDIIATLEALRFLVRDPVTKKYALRLDYDYMKEYVEKHEKKSHIKLHRENLCWTPYVMGRPTNLFAMGEEANQPMQTVAPREEEAVPPIAGKAQDNVQQTLNDQQDIAAPNEETHHDAAESTEAPDATVNGTSTSPTNDRKRSSPIDVALTPQPSVTNEKDHRPSATASPTRRSSPRKTPTGNPTRSPSPDQSNGSISGSQPTSSAGPIPPTRFEIFPPVPGMISSAKRRPGRPRVGSRRNTYGTPVRRTATARSSRNSPSRSVGASASLRRTRSKLGDVITAADLGDDPGEKKKADEEAVVDDDGGDEDAEGEEEDDDGEIKYE</sequence>
<evidence type="ECO:0000256" key="3">
    <source>
        <dbReference type="ARBA" id="ARBA00013184"/>
    </source>
</evidence>
<dbReference type="GO" id="GO:0005634">
    <property type="term" value="C:nucleus"/>
    <property type="evidence" value="ECO:0007669"/>
    <property type="project" value="UniProtKB-SubCell"/>
</dbReference>
<keyword evidence="6 13" id="KW-0863">Zinc-finger</keyword>
<dbReference type="GO" id="GO:0003712">
    <property type="term" value="F:transcription coregulator activity"/>
    <property type="evidence" value="ECO:0007669"/>
    <property type="project" value="TreeGrafter"/>
</dbReference>
<dbReference type="PROSITE" id="PS51726">
    <property type="entry name" value="MYST_HAT"/>
    <property type="match status" value="1"/>
</dbReference>
<dbReference type="AlphaFoldDB" id="A0A9W7W3H5"/>
<evidence type="ECO:0000259" key="17">
    <source>
        <dbReference type="PROSITE" id="PS51726"/>
    </source>
</evidence>
<dbReference type="InterPro" id="IPR013083">
    <property type="entry name" value="Znf_RING/FYVE/PHD"/>
</dbReference>
<organism evidence="18 19">
    <name type="scientific">Teratosphaeria destructans</name>
    <dbReference type="NCBI Taxonomy" id="418781"/>
    <lineage>
        <taxon>Eukaryota</taxon>
        <taxon>Fungi</taxon>
        <taxon>Dikarya</taxon>
        <taxon>Ascomycota</taxon>
        <taxon>Pezizomycotina</taxon>
        <taxon>Dothideomycetes</taxon>
        <taxon>Dothideomycetidae</taxon>
        <taxon>Mycosphaerellales</taxon>
        <taxon>Teratosphaeriaceae</taxon>
        <taxon>Teratosphaeria</taxon>
    </lineage>
</organism>
<dbReference type="InterPro" id="IPR019787">
    <property type="entry name" value="Znf_PHD-finger"/>
</dbReference>
<reference evidence="18 19" key="1">
    <citation type="journal article" date="2018" name="IMA Fungus">
        <title>IMA Genome-F 10: Nine draft genome sequences of Claviceps purpurea s.lat., including C. arundinis, C. humidiphila, and C. cf. spartinae, pseudomolecules for the pitch canker pathogen Fusarium circinatum, draft genome of Davidsoniella eucalypti, Grosmannia galeiformis, Quambalaria eucalypti, and Teratosphaeria destructans.</title>
        <authorList>
            <person name="Wingfield B.D."/>
            <person name="Liu M."/>
            <person name="Nguyen H.D."/>
            <person name="Lane F.A."/>
            <person name="Morgan S.W."/>
            <person name="De Vos L."/>
            <person name="Wilken P.M."/>
            <person name="Duong T.A."/>
            <person name="Aylward J."/>
            <person name="Coetzee M.P."/>
            <person name="Dadej K."/>
            <person name="De Beer Z.W."/>
            <person name="Findlay W."/>
            <person name="Havenga M."/>
            <person name="Kolarik M."/>
            <person name="Menzies J.G."/>
            <person name="Naidoo K."/>
            <person name="Pochopski O."/>
            <person name="Shoukouhi P."/>
            <person name="Santana Q.C."/>
            <person name="Seifert K.A."/>
            <person name="Soal N."/>
            <person name="Steenkamp E.T."/>
            <person name="Tatham C.T."/>
            <person name="van der Nest M.A."/>
            <person name="Wingfield M.J."/>
        </authorList>
    </citation>
    <scope>NUCLEOTIDE SEQUENCE [LARGE SCALE GENOMIC DNA]</scope>
    <source>
        <strain evidence="18">CMW44962</strain>
    </source>
</reference>
<dbReference type="GO" id="GO:0006357">
    <property type="term" value="P:regulation of transcription by RNA polymerase II"/>
    <property type="evidence" value="ECO:0007669"/>
    <property type="project" value="TreeGrafter"/>
</dbReference>
<dbReference type="SUPFAM" id="SSF55729">
    <property type="entry name" value="Acyl-CoA N-acyltransferases (Nat)"/>
    <property type="match status" value="1"/>
</dbReference>
<proteinExistence type="inferred from homology"/>
<comment type="subcellular location">
    <subcellularLocation>
        <location evidence="1 14">Nucleus</location>
    </subcellularLocation>
</comment>
<dbReference type="SUPFAM" id="SSF57903">
    <property type="entry name" value="FYVE/PHD zinc finger"/>
    <property type="match status" value="1"/>
</dbReference>
<dbReference type="Proteomes" id="UP001138500">
    <property type="component" value="Unassembled WGS sequence"/>
</dbReference>
<feature type="domain" description="MYST-type HAT" evidence="17">
    <location>
        <begin position="500"/>
        <end position="835"/>
    </location>
</feature>
<dbReference type="InterPro" id="IPR001965">
    <property type="entry name" value="Znf_PHD"/>
</dbReference>
<dbReference type="PANTHER" id="PTHR10615:SF161">
    <property type="entry name" value="HISTONE ACETYLTRANSFERASE KAT7"/>
    <property type="match status" value="1"/>
</dbReference>
<feature type="domain" description="PHD-type" evidence="16">
    <location>
        <begin position="157"/>
        <end position="217"/>
    </location>
</feature>
<dbReference type="GO" id="GO:0008270">
    <property type="term" value="F:zinc ion binding"/>
    <property type="evidence" value="ECO:0007669"/>
    <property type="project" value="UniProtKB-KW"/>
</dbReference>
<keyword evidence="8" id="KW-0156">Chromatin regulator</keyword>
<dbReference type="Pfam" id="PF17772">
    <property type="entry name" value="zf-MYST"/>
    <property type="match status" value="1"/>
</dbReference>
<comment type="catalytic activity">
    <reaction evidence="14">
        <text>L-lysyl-[protein] + acetyl-CoA = N(6)-acetyl-L-lysyl-[protein] + CoA + H(+)</text>
        <dbReference type="Rhea" id="RHEA:45948"/>
        <dbReference type="Rhea" id="RHEA-COMP:9752"/>
        <dbReference type="Rhea" id="RHEA-COMP:10731"/>
        <dbReference type="ChEBI" id="CHEBI:15378"/>
        <dbReference type="ChEBI" id="CHEBI:29969"/>
        <dbReference type="ChEBI" id="CHEBI:57287"/>
        <dbReference type="ChEBI" id="CHEBI:57288"/>
        <dbReference type="ChEBI" id="CHEBI:61930"/>
        <dbReference type="EC" id="2.3.1.48"/>
    </reaction>
</comment>
<dbReference type="InterPro" id="IPR040706">
    <property type="entry name" value="Zf-MYST"/>
</dbReference>
<dbReference type="EMBL" id="RIBY02001268">
    <property type="protein sequence ID" value="KAH9830547.1"/>
    <property type="molecule type" value="Genomic_DNA"/>
</dbReference>
<feature type="non-terminal residue" evidence="18">
    <location>
        <position position="1"/>
    </location>
</feature>
<feature type="compositionally biased region" description="Acidic residues" evidence="15">
    <location>
        <begin position="113"/>
        <end position="151"/>
    </location>
</feature>
<feature type="region of interest" description="Disordered" evidence="15">
    <location>
        <begin position="892"/>
        <end position="1105"/>
    </location>
</feature>
<feature type="region of interest" description="Disordered" evidence="15">
    <location>
        <begin position="645"/>
        <end position="673"/>
    </location>
</feature>
<feature type="compositionally biased region" description="Acidic residues" evidence="15">
    <location>
        <begin position="1079"/>
        <end position="1105"/>
    </location>
</feature>
<evidence type="ECO:0000256" key="13">
    <source>
        <dbReference type="PROSITE-ProRule" id="PRU00146"/>
    </source>
</evidence>
<keyword evidence="5" id="KW-0479">Metal-binding</keyword>
<keyword evidence="4" id="KW-0808">Transferase</keyword>
<evidence type="ECO:0000256" key="1">
    <source>
        <dbReference type="ARBA" id="ARBA00004123"/>
    </source>
</evidence>
<feature type="active site" description="Proton donor/acceptor" evidence="12">
    <location>
        <position position="728"/>
    </location>
</feature>
<dbReference type="Pfam" id="PF01853">
    <property type="entry name" value="MOZ_SAS"/>
    <property type="match status" value="2"/>
</dbReference>
<reference evidence="18 19" key="2">
    <citation type="journal article" date="2021" name="Curr. Genet.">
        <title>Genetic response to nitrogen starvation in the aggressive Eucalyptus foliar pathogen Teratosphaeria destructans.</title>
        <authorList>
            <person name="Havenga M."/>
            <person name="Wingfield B.D."/>
            <person name="Wingfield M.J."/>
            <person name="Dreyer L.L."/>
            <person name="Roets F."/>
            <person name="Aylward J."/>
        </authorList>
    </citation>
    <scope>NUCLEOTIDE SEQUENCE [LARGE SCALE GENOMIC DNA]</scope>
    <source>
        <strain evidence="18">CMW44962</strain>
    </source>
</reference>
<dbReference type="FunFam" id="3.30.60.60:FF:000001">
    <property type="entry name" value="Histone acetyltransferase"/>
    <property type="match status" value="1"/>
</dbReference>
<evidence type="ECO:0000256" key="4">
    <source>
        <dbReference type="ARBA" id="ARBA00022679"/>
    </source>
</evidence>
<dbReference type="SMART" id="SM00249">
    <property type="entry name" value="PHD"/>
    <property type="match status" value="1"/>
</dbReference>
<evidence type="ECO:0000313" key="19">
    <source>
        <dbReference type="Proteomes" id="UP001138500"/>
    </source>
</evidence>
<keyword evidence="19" id="KW-1185">Reference proteome</keyword>
<feature type="compositionally biased region" description="Polar residues" evidence="15">
    <location>
        <begin position="651"/>
        <end position="673"/>
    </location>
</feature>
<feature type="compositionally biased region" description="Polar residues" evidence="15">
    <location>
        <begin position="946"/>
        <end position="986"/>
    </location>
</feature>
<evidence type="ECO:0000256" key="5">
    <source>
        <dbReference type="ARBA" id="ARBA00022723"/>
    </source>
</evidence>
<feature type="compositionally biased region" description="Low complexity" evidence="15">
    <location>
        <begin position="1026"/>
        <end position="1044"/>
    </location>
</feature>
<feature type="region of interest" description="Disordered" evidence="15">
    <location>
        <begin position="483"/>
        <end position="502"/>
    </location>
</feature>
<dbReference type="Gene3D" id="1.10.10.10">
    <property type="entry name" value="Winged helix-like DNA-binding domain superfamily/Winged helix DNA-binding domain"/>
    <property type="match status" value="1"/>
</dbReference>
<evidence type="ECO:0000256" key="2">
    <source>
        <dbReference type="ARBA" id="ARBA00010107"/>
    </source>
</evidence>
<keyword evidence="10 14" id="KW-0539">Nucleus</keyword>
<dbReference type="Gene3D" id="3.30.40.10">
    <property type="entry name" value="Zinc/RING finger domain, C3HC4 (zinc finger)"/>
    <property type="match status" value="1"/>
</dbReference>
<dbReference type="Pfam" id="PF16866">
    <property type="entry name" value="PHD_4"/>
    <property type="match status" value="1"/>
</dbReference>
<feature type="compositionally biased region" description="Basic residues" evidence="15">
    <location>
        <begin position="1007"/>
        <end position="1018"/>
    </location>
</feature>
<dbReference type="InterPro" id="IPR036388">
    <property type="entry name" value="WH-like_DNA-bd_sf"/>
</dbReference>
<dbReference type="PROSITE" id="PS50016">
    <property type="entry name" value="ZF_PHD_2"/>
    <property type="match status" value="1"/>
</dbReference>
<accession>A0A9W7W3H5</accession>
<feature type="compositionally biased region" description="Basic residues" evidence="15">
    <location>
        <begin position="338"/>
        <end position="347"/>
    </location>
</feature>
<comment type="function">
    <text evidence="11">Catalytic component of the NuA4 histone acetyltransferase (HAT) complex which is involved in epigenetic transcriptional activation of selected genes principally by acetylation of nucleosomal histones H4, H3, H2B, H2A and H2A variant H2A.Z. Acetylates histone H4 to form H4K5ac, H4K8ac, H4K12ac and H4K16ac, histone H3 to form H3K14ac, and histone H2A to form H2AK4ac and H2AK7ac. The NuA4 complex is involved in the DNA damage response and is required for chromosome segregation. The NuA4 complex plays a direct role in repair of DNA double-strand breaks (DSBs) through homologous recombination. Recruitment to promoters depends on H3K4me. Also acetylates non-histone proteins. In addition to protein acetyltransferase, can use different acyl-CoA substrates, such as 2-hydroxyisobutanoyl-CoA (2-hydroxyisobutyryl-CoA) or (2E)-butenoyl-CoA (crotonyl-CoA), and is able to mediate protein 2-hydroxyisobutyrylation and crotonylation, respectively.</text>
</comment>
<dbReference type="Gene3D" id="3.30.60.60">
    <property type="entry name" value="N-acetyl transferase-like"/>
    <property type="match status" value="1"/>
</dbReference>
<comment type="similarity">
    <text evidence="2 14">Belongs to the MYST (SAS/MOZ) family.</text>
</comment>
<feature type="compositionally biased region" description="Acidic residues" evidence="15">
    <location>
        <begin position="40"/>
        <end position="61"/>
    </location>
</feature>
<evidence type="ECO:0000256" key="15">
    <source>
        <dbReference type="SAM" id="MobiDB-lite"/>
    </source>
</evidence>
<protein>
    <recommendedName>
        <fullName evidence="3 14">Histone acetyltransferase</fullName>
        <ecNumber evidence="3 14">2.3.1.48</ecNumber>
    </recommendedName>
</protein>
<dbReference type="PANTHER" id="PTHR10615">
    <property type="entry name" value="HISTONE ACETYLTRANSFERASE"/>
    <property type="match status" value="1"/>
</dbReference>
<dbReference type="InterPro" id="IPR016181">
    <property type="entry name" value="Acyl_CoA_acyltransferase"/>
</dbReference>
<dbReference type="GO" id="GO:0004402">
    <property type="term" value="F:histone acetyltransferase activity"/>
    <property type="evidence" value="ECO:0007669"/>
    <property type="project" value="InterPro"/>
</dbReference>
<evidence type="ECO:0000256" key="6">
    <source>
        <dbReference type="ARBA" id="ARBA00022771"/>
    </source>
</evidence>
<gene>
    <name evidence="18" type="ORF">Tdes44962_MAKER09029</name>
</gene>
<feature type="compositionally biased region" description="Acidic residues" evidence="15">
    <location>
        <begin position="69"/>
        <end position="93"/>
    </location>
</feature>
<evidence type="ECO:0000256" key="7">
    <source>
        <dbReference type="ARBA" id="ARBA00022833"/>
    </source>
</evidence>
<name>A0A9W7W3H5_9PEZI</name>
<evidence type="ECO:0000256" key="12">
    <source>
        <dbReference type="PIRSR" id="PIRSR602717-51"/>
    </source>
</evidence>
<dbReference type="GO" id="GO:1990467">
    <property type="term" value="C:NuA3a histone acetyltransferase complex"/>
    <property type="evidence" value="ECO:0007669"/>
    <property type="project" value="TreeGrafter"/>
</dbReference>
<evidence type="ECO:0000256" key="8">
    <source>
        <dbReference type="ARBA" id="ARBA00022853"/>
    </source>
</evidence>
<keyword evidence="9" id="KW-0007">Acetylation</keyword>
<dbReference type="InterPro" id="IPR011011">
    <property type="entry name" value="Znf_FYVE_PHD"/>
</dbReference>
<evidence type="ECO:0000313" key="18">
    <source>
        <dbReference type="EMBL" id="KAH9830547.1"/>
    </source>
</evidence>
<feature type="region of interest" description="Disordered" evidence="15">
    <location>
        <begin position="273"/>
        <end position="347"/>
    </location>
</feature>
<evidence type="ECO:0000256" key="14">
    <source>
        <dbReference type="RuleBase" id="RU361211"/>
    </source>
</evidence>
<dbReference type="GO" id="GO:0003682">
    <property type="term" value="F:chromatin binding"/>
    <property type="evidence" value="ECO:0007669"/>
    <property type="project" value="TreeGrafter"/>
</dbReference>
<keyword evidence="7" id="KW-0862">Zinc</keyword>
<feature type="region of interest" description="Disordered" evidence="15">
    <location>
        <begin position="229"/>
        <end position="261"/>
    </location>
</feature>
<dbReference type="EC" id="2.3.1.48" evidence="3 14"/>